<sequence>MAERPDGAAQVLAGTKHGINHHHTSTLALTDWHSIALQEWAWRPGKAVTRHFWIALHSVKT</sequence>
<reference evidence="2" key="1">
    <citation type="journal article" date="2019" name="Int. J. Syst. Evol. Microbiol.">
        <title>The Global Catalogue of Microorganisms (GCM) 10K type strain sequencing project: providing services to taxonomists for standard genome sequencing and annotation.</title>
        <authorList>
            <consortium name="The Broad Institute Genomics Platform"/>
            <consortium name="The Broad Institute Genome Sequencing Center for Infectious Disease"/>
            <person name="Wu L."/>
            <person name="Ma J."/>
        </authorList>
    </citation>
    <scope>NUCLEOTIDE SEQUENCE [LARGE SCALE GENOMIC DNA]</scope>
    <source>
        <strain evidence="2">JCM 17804</strain>
    </source>
</reference>
<dbReference type="Proteomes" id="UP001500975">
    <property type="component" value="Unassembled WGS sequence"/>
</dbReference>
<protein>
    <submittedName>
        <fullName evidence="1">Uncharacterized protein</fullName>
    </submittedName>
</protein>
<comment type="caution">
    <text evidence="1">The sequence shown here is derived from an EMBL/GenBank/DDBJ whole genome shotgun (WGS) entry which is preliminary data.</text>
</comment>
<gene>
    <name evidence="1" type="ORF">GCM10023165_37030</name>
</gene>
<accession>A0ABP8I2D0</accession>
<organism evidence="1 2">
    <name type="scientific">Variovorax defluvii</name>
    <dbReference type="NCBI Taxonomy" id="913761"/>
    <lineage>
        <taxon>Bacteria</taxon>
        <taxon>Pseudomonadati</taxon>
        <taxon>Pseudomonadota</taxon>
        <taxon>Betaproteobacteria</taxon>
        <taxon>Burkholderiales</taxon>
        <taxon>Comamonadaceae</taxon>
        <taxon>Variovorax</taxon>
    </lineage>
</organism>
<proteinExistence type="predicted"/>
<dbReference type="EMBL" id="BAABGJ010000060">
    <property type="protein sequence ID" value="GAA4349873.1"/>
    <property type="molecule type" value="Genomic_DNA"/>
</dbReference>
<evidence type="ECO:0000313" key="2">
    <source>
        <dbReference type="Proteomes" id="UP001500975"/>
    </source>
</evidence>
<evidence type="ECO:0000313" key="1">
    <source>
        <dbReference type="EMBL" id="GAA4349873.1"/>
    </source>
</evidence>
<keyword evidence="2" id="KW-1185">Reference proteome</keyword>
<name>A0ABP8I2D0_9BURK</name>